<sequence>MGGVSLEVLRSQTLQKPTITGSNSKTKTYITPDYTLYLNGEIHCVLDAKAPNQNIEKGSKNEAQVFYYAINDTLRAPFYALCNGLEFKLFQVGHKKSIMDCSLELLFDEAENHFKTLKYYLSTSLKDFKISSQIEQKDDNWYLNKTLPNPINKPQKQAKARYFGCVAYFTRQSWDVVKNNIEHFTFERRCGFRPLWR</sequence>
<evidence type="ECO:0000313" key="2">
    <source>
        <dbReference type="Proteomes" id="UP001176223"/>
    </source>
</evidence>
<dbReference type="EMBL" id="JANURU010000005">
    <property type="protein sequence ID" value="MDL0146764.1"/>
    <property type="molecule type" value="Genomic_DNA"/>
</dbReference>
<accession>A0ABT7I4J9</accession>
<proteinExistence type="predicted"/>
<gene>
    <name evidence="1" type="ORF">NYG95_03785</name>
</gene>
<reference evidence="1" key="2">
    <citation type="journal article" date="2023" name="Microorganisms">
        <title>Isolation and Genomic Characteristics of Cat-Borne Campylobacter felis sp. nov. and Sheep-Borne Campylobacter ovis sp. nov.</title>
        <authorList>
            <person name="Wang H."/>
            <person name="Li Y."/>
            <person name="Gu Y."/>
            <person name="Zhou G."/>
            <person name="Chen X."/>
            <person name="Zhang X."/>
            <person name="Shao Z."/>
            <person name="Zhang J."/>
            <person name="Zhang M."/>
        </authorList>
    </citation>
    <scope>NUCLEOTIDE SEQUENCE</scope>
    <source>
        <strain evidence="1">XJK33-1</strain>
    </source>
</reference>
<keyword evidence="2" id="KW-1185">Reference proteome</keyword>
<comment type="caution">
    <text evidence="1">The sequence shown here is derived from an EMBL/GenBank/DDBJ whole genome shotgun (WGS) entry which is preliminary data.</text>
</comment>
<organism evidence="1 2">
    <name type="scientific">Campylobacter felis</name>
    <dbReference type="NCBI Taxonomy" id="2974565"/>
    <lineage>
        <taxon>Bacteria</taxon>
        <taxon>Pseudomonadati</taxon>
        <taxon>Campylobacterota</taxon>
        <taxon>Epsilonproteobacteria</taxon>
        <taxon>Campylobacterales</taxon>
        <taxon>Campylobacteraceae</taxon>
        <taxon>Campylobacter</taxon>
    </lineage>
</organism>
<name>A0ABT7I4J9_9BACT</name>
<dbReference type="Proteomes" id="UP001176223">
    <property type="component" value="Unassembled WGS sequence"/>
</dbReference>
<protein>
    <submittedName>
        <fullName evidence="1">Uncharacterized protein</fullName>
    </submittedName>
</protein>
<dbReference type="RefSeq" id="WP_289774035.1">
    <property type="nucleotide sequence ID" value="NZ_JANURU010000005.1"/>
</dbReference>
<reference evidence="1" key="1">
    <citation type="submission" date="2022-08" db="EMBL/GenBank/DDBJ databases">
        <authorList>
            <person name="Wang H."/>
        </authorList>
    </citation>
    <scope>NUCLEOTIDE SEQUENCE</scope>
    <source>
        <strain evidence="1">XJK33-1</strain>
    </source>
</reference>
<evidence type="ECO:0000313" key="1">
    <source>
        <dbReference type="EMBL" id="MDL0146764.1"/>
    </source>
</evidence>